<dbReference type="EMBL" id="AXNT01000003">
    <property type="protein sequence ID" value="KGM03825.1"/>
    <property type="molecule type" value="Genomic_DNA"/>
</dbReference>
<feature type="transmembrane region" description="Helical" evidence="2">
    <location>
        <begin position="93"/>
        <end position="114"/>
    </location>
</feature>
<feature type="transmembrane region" description="Helical" evidence="2">
    <location>
        <begin position="181"/>
        <end position="203"/>
    </location>
</feature>
<dbReference type="InterPro" id="IPR009936">
    <property type="entry name" value="DUF1468"/>
</dbReference>
<feature type="domain" description="DUF1468" evidence="3">
    <location>
        <begin position="63"/>
        <end position="204"/>
    </location>
</feature>
<evidence type="ECO:0000313" key="4">
    <source>
        <dbReference type="EMBL" id="KGM03825.1"/>
    </source>
</evidence>
<dbReference type="AlphaFoldDB" id="A0A0A0BAE2"/>
<gene>
    <name evidence="4" type="ORF">Q760_10165</name>
</gene>
<feature type="region of interest" description="Disordered" evidence="1">
    <location>
        <begin position="1"/>
        <end position="41"/>
    </location>
</feature>
<dbReference type="Pfam" id="PF07331">
    <property type="entry name" value="TctB"/>
    <property type="match status" value="1"/>
</dbReference>
<feature type="compositionally biased region" description="Gly residues" evidence="1">
    <location>
        <begin position="1"/>
        <end position="18"/>
    </location>
</feature>
<name>A0A0A0BAE2_9CELL</name>
<dbReference type="Proteomes" id="UP000029833">
    <property type="component" value="Unassembled WGS sequence"/>
</dbReference>
<keyword evidence="5" id="KW-1185">Reference proteome</keyword>
<comment type="caution">
    <text evidence="4">The sequence shown here is derived from an EMBL/GenBank/DDBJ whole genome shotgun (WGS) entry which is preliminary data.</text>
</comment>
<evidence type="ECO:0000313" key="5">
    <source>
        <dbReference type="Proteomes" id="UP000029833"/>
    </source>
</evidence>
<accession>A0A0A0BAE2</accession>
<protein>
    <submittedName>
        <fullName evidence="4">Membrane protein</fullName>
    </submittedName>
</protein>
<feature type="compositionally biased region" description="Low complexity" evidence="1">
    <location>
        <begin position="22"/>
        <end position="41"/>
    </location>
</feature>
<keyword evidence="2" id="KW-0812">Transmembrane</keyword>
<evidence type="ECO:0000256" key="1">
    <source>
        <dbReference type="SAM" id="MobiDB-lite"/>
    </source>
</evidence>
<dbReference type="RefSeq" id="WP_246056346.1">
    <property type="nucleotide sequence ID" value="NZ_AXNT01000003.1"/>
</dbReference>
<reference evidence="4 5" key="1">
    <citation type="submission" date="2013-10" db="EMBL/GenBank/DDBJ databases">
        <authorList>
            <person name="Wang G."/>
            <person name="Zhuang W."/>
        </authorList>
    </citation>
    <scope>NUCLEOTIDE SEQUENCE [LARGE SCALE GENOMIC DNA]</scope>
    <source>
        <strain evidence="4 5">DSM 20118</strain>
    </source>
</reference>
<sequence>MSGDGGTMPGGEVRAGGRAGHDAAGSGAGATTPGGSAAAHAARPAGADALADPGPDRAQYGLAAVLAVVGVWTVADSAGMGPGFADQAVQPGAFGWVIGVALVVLAALLAVATARGNRPEAESGEDVDLDQSTDWRTLAGLAGVLVATVALIDWLGWAIVGALLFAGAATVLGSRHWVRNLLIGAVLSVGSWYGFYVGLGIPIPAGVLDGIL</sequence>
<proteinExistence type="predicted"/>
<keyword evidence="2" id="KW-0472">Membrane</keyword>
<evidence type="ECO:0000259" key="3">
    <source>
        <dbReference type="Pfam" id="PF07331"/>
    </source>
</evidence>
<feature type="transmembrane region" description="Helical" evidence="2">
    <location>
        <begin position="60"/>
        <end position="81"/>
    </location>
</feature>
<evidence type="ECO:0000256" key="2">
    <source>
        <dbReference type="SAM" id="Phobius"/>
    </source>
</evidence>
<keyword evidence="2" id="KW-1133">Transmembrane helix</keyword>
<organism evidence="4 5">
    <name type="scientific">Cellulomonas cellasea DSM 20118</name>
    <dbReference type="NCBI Taxonomy" id="1408250"/>
    <lineage>
        <taxon>Bacteria</taxon>
        <taxon>Bacillati</taxon>
        <taxon>Actinomycetota</taxon>
        <taxon>Actinomycetes</taxon>
        <taxon>Micrococcales</taxon>
        <taxon>Cellulomonadaceae</taxon>
        <taxon>Cellulomonas</taxon>
    </lineage>
</organism>
<dbReference type="STRING" id="1408250.Q760_10165"/>